<dbReference type="InterPro" id="IPR054384">
    <property type="entry name" value="SecDF_P1_head"/>
</dbReference>
<comment type="caution">
    <text evidence="9">Lacks conserved residue(s) required for the propagation of feature annotation.</text>
</comment>
<dbReference type="GO" id="GO:0015450">
    <property type="term" value="F:protein-transporting ATPase activity"/>
    <property type="evidence" value="ECO:0007669"/>
    <property type="project" value="InterPro"/>
</dbReference>
<dbReference type="Gene3D" id="3.30.1360.200">
    <property type="match status" value="1"/>
</dbReference>
<evidence type="ECO:0000256" key="9">
    <source>
        <dbReference type="HAMAP-Rule" id="MF_01463"/>
    </source>
</evidence>
<dbReference type="Pfam" id="PF22599">
    <property type="entry name" value="SecDF_P1_head"/>
    <property type="match status" value="1"/>
</dbReference>
<feature type="transmembrane region" description="Helical" evidence="9">
    <location>
        <begin position="471"/>
        <end position="495"/>
    </location>
</feature>
<dbReference type="Proteomes" id="UP000178735">
    <property type="component" value="Unassembled WGS sequence"/>
</dbReference>
<dbReference type="InterPro" id="IPR005791">
    <property type="entry name" value="SecD"/>
</dbReference>
<dbReference type="EMBL" id="MGFH01000233">
    <property type="protein sequence ID" value="OGM01574.1"/>
    <property type="molecule type" value="Genomic_DNA"/>
</dbReference>
<keyword evidence="5 9" id="KW-0653">Protein transport</keyword>
<gene>
    <name evidence="9" type="primary">secD</name>
    <name evidence="13" type="ORF">A2008_05015</name>
</gene>
<evidence type="ECO:0000256" key="1">
    <source>
        <dbReference type="ARBA" id="ARBA00004651"/>
    </source>
</evidence>
<proteinExistence type="inferred from homology"/>
<keyword evidence="2 9" id="KW-0813">Transport</keyword>
<feature type="transmembrane region" description="Helical" evidence="9">
    <location>
        <begin position="372"/>
        <end position="392"/>
    </location>
</feature>
<comment type="function">
    <text evidence="9">Part of the Sec protein translocase complex. Interacts with the SecYEG preprotein conducting channel. SecDF uses the proton motive force (PMF) to complete protein translocation after the ATP-dependent function of SecA.</text>
</comment>
<dbReference type="GO" id="GO:0043952">
    <property type="term" value="P:protein transport by the Sec complex"/>
    <property type="evidence" value="ECO:0007669"/>
    <property type="project" value="UniProtKB-UniRule"/>
</dbReference>
<dbReference type="InterPro" id="IPR048631">
    <property type="entry name" value="SecD_1st"/>
</dbReference>
<evidence type="ECO:0000256" key="7">
    <source>
        <dbReference type="ARBA" id="ARBA00023010"/>
    </source>
</evidence>
<keyword evidence="7 9" id="KW-0811">Translocation</keyword>
<feature type="transmembrane region" description="Helical" evidence="9">
    <location>
        <begin position="440"/>
        <end position="465"/>
    </location>
</feature>
<dbReference type="FunFam" id="1.20.1640.10:FF:000004">
    <property type="entry name" value="Protein translocase subunit SecD"/>
    <property type="match status" value="1"/>
</dbReference>
<dbReference type="STRING" id="1817813.A2008_05015"/>
<comment type="subcellular location">
    <subcellularLocation>
        <location evidence="1 9">Cell membrane</location>
        <topology evidence="1 9">Multi-pass membrane protein</topology>
    </subcellularLocation>
</comment>
<evidence type="ECO:0000259" key="11">
    <source>
        <dbReference type="Pfam" id="PF21760"/>
    </source>
</evidence>
<dbReference type="GO" id="GO:0005886">
    <property type="term" value="C:plasma membrane"/>
    <property type="evidence" value="ECO:0007669"/>
    <property type="project" value="UniProtKB-SubCell"/>
</dbReference>
<evidence type="ECO:0000256" key="4">
    <source>
        <dbReference type="ARBA" id="ARBA00022692"/>
    </source>
</evidence>
<evidence type="ECO:0000256" key="5">
    <source>
        <dbReference type="ARBA" id="ARBA00022927"/>
    </source>
</evidence>
<evidence type="ECO:0000313" key="13">
    <source>
        <dbReference type="EMBL" id="OGM01574.1"/>
    </source>
</evidence>
<feature type="transmembrane region" description="Helical" evidence="9">
    <location>
        <begin position="398"/>
        <end position="419"/>
    </location>
</feature>
<evidence type="ECO:0000256" key="6">
    <source>
        <dbReference type="ARBA" id="ARBA00022989"/>
    </source>
</evidence>
<name>A0A1F7WFG5_9BACT</name>
<comment type="subunit">
    <text evidence="9">Forms a complex with SecF. Part of the essential Sec protein translocation apparatus which comprises SecA, SecYEG and auxiliary proteins SecDF. Other proteins may also be involved.</text>
</comment>
<dbReference type="AlphaFoldDB" id="A0A1F7WFG5"/>
<dbReference type="PANTHER" id="PTHR30081:SF1">
    <property type="entry name" value="PROTEIN TRANSLOCASE SUBUNIT SECD"/>
    <property type="match status" value="1"/>
</dbReference>
<keyword evidence="6 9" id="KW-1133">Transmembrane helix</keyword>
<dbReference type="NCBIfam" id="TIGR01129">
    <property type="entry name" value="secD"/>
    <property type="match status" value="1"/>
</dbReference>
<dbReference type="SUPFAM" id="SSF82866">
    <property type="entry name" value="Multidrug efflux transporter AcrB transmembrane domain"/>
    <property type="match status" value="1"/>
</dbReference>
<organism evidence="13 14">
    <name type="scientific">Candidatus Wallbacteria bacterium GWC2_49_35</name>
    <dbReference type="NCBI Taxonomy" id="1817813"/>
    <lineage>
        <taxon>Bacteria</taxon>
        <taxon>Candidatus Walliibacteriota</taxon>
    </lineage>
</organism>
<reference evidence="13 14" key="1">
    <citation type="journal article" date="2016" name="Nat. Commun.">
        <title>Thousands of microbial genomes shed light on interconnected biogeochemical processes in an aquifer system.</title>
        <authorList>
            <person name="Anantharaman K."/>
            <person name="Brown C.T."/>
            <person name="Hug L.A."/>
            <person name="Sharon I."/>
            <person name="Castelle C.J."/>
            <person name="Probst A.J."/>
            <person name="Thomas B.C."/>
            <person name="Singh A."/>
            <person name="Wilkins M.J."/>
            <person name="Karaoz U."/>
            <person name="Brodie E.L."/>
            <person name="Williams K.H."/>
            <person name="Hubbard S.S."/>
            <person name="Banfield J.F."/>
        </authorList>
    </citation>
    <scope>NUCLEOTIDE SEQUENCE [LARGE SCALE GENOMIC DNA]</scope>
</reference>
<dbReference type="InterPro" id="IPR055344">
    <property type="entry name" value="SecD_SecF_C_bact"/>
</dbReference>
<dbReference type="Pfam" id="PF21760">
    <property type="entry name" value="SecD_1st"/>
    <property type="match status" value="1"/>
</dbReference>
<protein>
    <recommendedName>
        <fullName evidence="9">Protein translocase subunit SecD</fullName>
    </recommendedName>
</protein>
<accession>A0A1F7WFG5</accession>
<dbReference type="Pfam" id="PF02355">
    <property type="entry name" value="SecD_SecF_C"/>
    <property type="match status" value="1"/>
</dbReference>
<dbReference type="InterPro" id="IPR048634">
    <property type="entry name" value="SecD_SecF_C"/>
</dbReference>
<dbReference type="NCBIfam" id="TIGR00916">
    <property type="entry name" value="2A0604s01"/>
    <property type="match status" value="1"/>
</dbReference>
<evidence type="ECO:0000259" key="10">
    <source>
        <dbReference type="Pfam" id="PF02355"/>
    </source>
</evidence>
<dbReference type="InterPro" id="IPR022813">
    <property type="entry name" value="SecD/SecF_arch_bac"/>
</dbReference>
<feature type="domain" description="Protein translocase subunit SecDF P1" evidence="11">
    <location>
        <begin position="137"/>
        <end position="193"/>
    </location>
</feature>
<comment type="caution">
    <text evidence="13">The sequence shown here is derived from an EMBL/GenBank/DDBJ whole genome shotgun (WGS) entry which is preliminary data.</text>
</comment>
<evidence type="ECO:0000256" key="2">
    <source>
        <dbReference type="ARBA" id="ARBA00022448"/>
    </source>
</evidence>
<dbReference type="HAMAP" id="MF_01463_B">
    <property type="entry name" value="SecD_B"/>
    <property type="match status" value="1"/>
</dbReference>
<dbReference type="Gene3D" id="3.30.70.3400">
    <property type="match status" value="2"/>
</dbReference>
<dbReference type="PRINTS" id="PR00702">
    <property type="entry name" value="ACRIFLAVINRP"/>
</dbReference>
<feature type="domain" description="SecDF P1 head subdomain" evidence="12">
    <location>
        <begin position="224"/>
        <end position="326"/>
    </location>
</feature>
<feature type="domain" description="Protein export membrane protein SecD/SecF C-terminal" evidence="10">
    <location>
        <begin position="329"/>
        <end position="492"/>
    </location>
</feature>
<feature type="transmembrane region" description="Helical" evidence="9">
    <location>
        <begin position="348"/>
        <end position="367"/>
    </location>
</feature>
<evidence type="ECO:0000259" key="12">
    <source>
        <dbReference type="Pfam" id="PF22599"/>
    </source>
</evidence>
<comment type="similarity">
    <text evidence="9">Belongs to the SecD/SecF family. SecD subfamily.</text>
</comment>
<evidence type="ECO:0000256" key="3">
    <source>
        <dbReference type="ARBA" id="ARBA00022475"/>
    </source>
</evidence>
<evidence type="ECO:0000313" key="14">
    <source>
        <dbReference type="Proteomes" id="UP000178735"/>
    </source>
</evidence>
<dbReference type="GO" id="GO:0065002">
    <property type="term" value="P:intracellular protein transmembrane transport"/>
    <property type="evidence" value="ECO:0007669"/>
    <property type="project" value="UniProtKB-UniRule"/>
</dbReference>
<keyword evidence="4 9" id="KW-0812">Transmembrane</keyword>
<dbReference type="GO" id="GO:0006605">
    <property type="term" value="P:protein targeting"/>
    <property type="evidence" value="ECO:0007669"/>
    <property type="project" value="UniProtKB-UniRule"/>
</dbReference>
<dbReference type="InterPro" id="IPR001036">
    <property type="entry name" value="Acrflvin-R"/>
</dbReference>
<keyword evidence="8 9" id="KW-0472">Membrane</keyword>
<dbReference type="PANTHER" id="PTHR30081">
    <property type="entry name" value="PROTEIN-EXPORT MEMBRANE PROTEIN SEC"/>
    <property type="match status" value="1"/>
</dbReference>
<evidence type="ECO:0000256" key="8">
    <source>
        <dbReference type="ARBA" id="ARBA00023136"/>
    </source>
</evidence>
<sequence length="509" mass="55510">MNIRFKVMFIFVLVLFALWSIYPMHKKINLGLDLRGGIDLIYEVDTDELFKNMLGNKVEQLKQSLEKNNVVGATFKSEDNGNAFTITIAETSAENMKRADISLEVAAPTILAKSGNSWRLTIDREKSKQSVSDAAAKAVEIIRNRIDQFGVKEPLISTMGESRIRIQLPGEKDIQKAIDVIGSTAQLQFRHMKRIASSLNDKIDEATEEIMPGTKEDPRADSVPLYVLDKTVLLTGDYVVDARPSFDESQRICVSMEFNAEGAKKFADITGKYLHQNIAIVLDGKVQTAPTVQSVIPNGRAQITGSFSDEIAQKYSIVLRAGSLPAPVRKASATLVGPSLGSDSIHKGVVSSLFGAGLVFVFMIIYYKFCGLIASFALTLNILFLFAIMALLNSTLTLPGIAGIALTLGVAVDANVLIYERIKEELRAGKTVRAAIESGFDRAFTAIWDSNLTTLISALALYYYGTGPIKGFAITLSSGIIISMFTAIFVVKVTLDLLLAGRKAKTISI</sequence>
<keyword evidence="3 9" id="KW-1003">Cell membrane</keyword>
<dbReference type="Gene3D" id="1.20.1640.10">
    <property type="entry name" value="Multidrug efflux transporter AcrB transmembrane domain"/>
    <property type="match status" value="1"/>
</dbReference>